<evidence type="ECO:0000259" key="2">
    <source>
        <dbReference type="Pfam" id="PF03721"/>
    </source>
</evidence>
<dbReference type="InterPro" id="IPR001732">
    <property type="entry name" value="UDP-Glc/GDP-Man_DH_N"/>
</dbReference>
<dbReference type="GO" id="GO:0016628">
    <property type="term" value="F:oxidoreductase activity, acting on the CH-CH group of donors, NAD or NADP as acceptor"/>
    <property type="evidence" value="ECO:0007669"/>
    <property type="project" value="InterPro"/>
</dbReference>
<keyword evidence="4" id="KW-1185">Reference proteome</keyword>
<name>A0A0P7C1L3_9BACT</name>
<evidence type="ECO:0000256" key="1">
    <source>
        <dbReference type="ARBA" id="ARBA00006601"/>
    </source>
</evidence>
<dbReference type="GO" id="GO:0000271">
    <property type="term" value="P:polysaccharide biosynthetic process"/>
    <property type="evidence" value="ECO:0007669"/>
    <property type="project" value="InterPro"/>
</dbReference>
<dbReference type="Proteomes" id="UP000050454">
    <property type="component" value="Unassembled WGS sequence"/>
</dbReference>
<reference evidence="3 4" key="1">
    <citation type="submission" date="2015-07" db="EMBL/GenBank/DDBJ databases">
        <title>The draft genome sequence of Leadbetterella sp. JN14-9.</title>
        <authorList>
            <person name="Liu Y."/>
            <person name="Du J."/>
            <person name="Shao Z."/>
        </authorList>
    </citation>
    <scope>NUCLEOTIDE SEQUENCE [LARGE SCALE GENOMIC DNA]</scope>
    <source>
        <strain evidence="3 4">JN14-9</strain>
    </source>
</reference>
<dbReference type="RefSeq" id="WP_055146352.1">
    <property type="nucleotide sequence ID" value="NZ_JXSZ01000006.1"/>
</dbReference>
<dbReference type="PANTHER" id="PTHR43491">
    <property type="entry name" value="UDP-N-ACETYL-D-MANNOSAMINE DEHYDROGENASE"/>
    <property type="match status" value="1"/>
</dbReference>
<dbReference type="OrthoDB" id="9803238at2"/>
<dbReference type="GO" id="GO:0016616">
    <property type="term" value="F:oxidoreductase activity, acting on the CH-OH group of donors, NAD or NADP as acceptor"/>
    <property type="evidence" value="ECO:0007669"/>
    <property type="project" value="InterPro"/>
</dbReference>
<dbReference type="STRING" id="1605367.AFM12_07955"/>
<dbReference type="PANTHER" id="PTHR43491:SF2">
    <property type="entry name" value="UDP-N-ACETYL-D-MANNOSAMINE DEHYDROGENASE"/>
    <property type="match status" value="1"/>
</dbReference>
<gene>
    <name evidence="3" type="ORF">AFM12_07955</name>
</gene>
<dbReference type="InterPro" id="IPR028359">
    <property type="entry name" value="UDP_ManNAc/GlcNAc_DH"/>
</dbReference>
<dbReference type="EMBL" id="LGTQ01000006">
    <property type="protein sequence ID" value="KPM48543.1"/>
    <property type="molecule type" value="Genomic_DNA"/>
</dbReference>
<dbReference type="AlphaFoldDB" id="A0A0P7C1L3"/>
<feature type="domain" description="UDP-glucose/GDP-mannose dehydrogenase N-terminal" evidence="2">
    <location>
        <begin position="9"/>
        <end position="92"/>
    </location>
</feature>
<dbReference type="Gene3D" id="3.40.50.720">
    <property type="entry name" value="NAD(P)-binding Rossmann-like Domain"/>
    <property type="match status" value="1"/>
</dbReference>
<proteinExistence type="inferred from homology"/>
<comment type="similarity">
    <text evidence="1">Belongs to the UDP-glucose/GDP-mannose dehydrogenase family.</text>
</comment>
<dbReference type="SUPFAM" id="SSF51735">
    <property type="entry name" value="NAD(P)-binding Rossmann-fold domains"/>
    <property type="match status" value="1"/>
</dbReference>
<accession>A0A0P7C1L3</accession>
<dbReference type="InterPro" id="IPR036291">
    <property type="entry name" value="NAD(P)-bd_dom_sf"/>
</dbReference>
<dbReference type="GO" id="GO:0051287">
    <property type="term" value="F:NAD binding"/>
    <property type="evidence" value="ECO:0007669"/>
    <property type="project" value="InterPro"/>
</dbReference>
<evidence type="ECO:0000313" key="4">
    <source>
        <dbReference type="Proteomes" id="UP000050454"/>
    </source>
</evidence>
<dbReference type="Pfam" id="PF03721">
    <property type="entry name" value="UDPG_MGDP_dh_N"/>
    <property type="match status" value="1"/>
</dbReference>
<comment type="caution">
    <text evidence="3">The sequence shown here is derived from an EMBL/GenBank/DDBJ whole genome shotgun (WGS) entry which is preliminary data.</text>
</comment>
<evidence type="ECO:0000313" key="3">
    <source>
        <dbReference type="EMBL" id="KPM48543.1"/>
    </source>
</evidence>
<sequence>MNHQFQNIEICVVGLGYVGLPLALAFGQKFRTIGIDINAERIEELKSKKDKTGQSEIEDFNRAVNVTFKTEIPNSTSQKRVYLVTVPTTVDEFKKPLRQVIYD</sequence>
<organism evidence="3 4">
    <name type="scientific">Jiulongibacter sediminis</name>
    <dbReference type="NCBI Taxonomy" id="1605367"/>
    <lineage>
        <taxon>Bacteria</taxon>
        <taxon>Pseudomonadati</taxon>
        <taxon>Bacteroidota</taxon>
        <taxon>Cytophagia</taxon>
        <taxon>Cytophagales</taxon>
        <taxon>Leadbetterellaceae</taxon>
        <taxon>Jiulongibacter</taxon>
    </lineage>
</organism>
<protein>
    <recommendedName>
        <fullName evidence="2">UDP-glucose/GDP-mannose dehydrogenase N-terminal domain-containing protein</fullName>
    </recommendedName>
</protein>